<sequence>MVEGLGLWPHLRAALADRVPASLRGARWTVPLPAVTATLLVVAVVLVAIAVRSSATAPGLPVPVRAQATAASASASPSASSPSALSASSAPSAPAAALSTPAAPAQPSSGPPTGVPPDELVVHVVGRVVAPGVVRLPAGARVVDALEAAGGATPEADLAQVNLARPVVDGEQVHVPAPGEEPPVPAGPPAGPASGAGAPGGAAGAGAPADPGSGPEGGPLDLNRAALADLDALPGIGPVLAQRILDTREQLGAFTSVEELGEVSGIGEARLAELRELVVV</sequence>
<dbReference type="InterPro" id="IPR003583">
    <property type="entry name" value="Hlx-hairpin-Hlx_DNA-bd_motif"/>
</dbReference>
<evidence type="ECO:0000256" key="2">
    <source>
        <dbReference type="SAM" id="Phobius"/>
    </source>
</evidence>
<organism evidence="4 5">
    <name type="scientific">Pseudokineococcus marinus</name>
    <dbReference type="NCBI Taxonomy" id="351215"/>
    <lineage>
        <taxon>Bacteria</taxon>
        <taxon>Bacillati</taxon>
        <taxon>Actinomycetota</taxon>
        <taxon>Actinomycetes</taxon>
        <taxon>Kineosporiales</taxon>
        <taxon>Kineosporiaceae</taxon>
        <taxon>Pseudokineococcus</taxon>
    </lineage>
</organism>
<keyword evidence="2" id="KW-1133">Transmembrane helix</keyword>
<dbReference type="InterPro" id="IPR051675">
    <property type="entry name" value="Endo/Exo/Phosphatase_dom_1"/>
</dbReference>
<dbReference type="Pfam" id="PF10531">
    <property type="entry name" value="SLBB"/>
    <property type="match status" value="1"/>
</dbReference>
<name>A0A849BNI6_9ACTN</name>
<comment type="caution">
    <text evidence="4">The sequence shown here is derived from an EMBL/GenBank/DDBJ whole genome shotgun (WGS) entry which is preliminary data.</text>
</comment>
<dbReference type="PANTHER" id="PTHR21180">
    <property type="entry name" value="ENDONUCLEASE/EXONUCLEASE/PHOSPHATASE FAMILY DOMAIN-CONTAINING PROTEIN 1"/>
    <property type="match status" value="1"/>
</dbReference>
<dbReference type="GO" id="GO:0006281">
    <property type="term" value="P:DNA repair"/>
    <property type="evidence" value="ECO:0007669"/>
    <property type="project" value="InterPro"/>
</dbReference>
<feature type="domain" description="Helix-hairpin-helix DNA-binding motif class 1" evidence="3">
    <location>
        <begin position="228"/>
        <end position="247"/>
    </location>
</feature>
<evidence type="ECO:0000313" key="4">
    <source>
        <dbReference type="EMBL" id="NNH24879.1"/>
    </source>
</evidence>
<evidence type="ECO:0000313" key="5">
    <source>
        <dbReference type="Proteomes" id="UP000555552"/>
    </source>
</evidence>
<gene>
    <name evidence="4" type="ORF">HLB09_17635</name>
</gene>
<keyword evidence="2" id="KW-0472">Membrane</keyword>
<accession>A0A849BNI6</accession>
<dbReference type="AlphaFoldDB" id="A0A849BNI6"/>
<dbReference type="Proteomes" id="UP000555552">
    <property type="component" value="Unassembled WGS sequence"/>
</dbReference>
<feature type="compositionally biased region" description="Low complexity" evidence="1">
    <location>
        <begin position="75"/>
        <end position="108"/>
    </location>
</feature>
<dbReference type="SUPFAM" id="SSF47781">
    <property type="entry name" value="RuvA domain 2-like"/>
    <property type="match status" value="1"/>
</dbReference>
<dbReference type="GO" id="GO:0015627">
    <property type="term" value="C:type II protein secretion system complex"/>
    <property type="evidence" value="ECO:0007669"/>
    <property type="project" value="TreeGrafter"/>
</dbReference>
<feature type="compositionally biased region" description="Low complexity" evidence="1">
    <location>
        <begin position="205"/>
        <end position="222"/>
    </location>
</feature>
<feature type="region of interest" description="Disordered" evidence="1">
    <location>
        <begin position="173"/>
        <end position="222"/>
    </location>
</feature>
<protein>
    <submittedName>
        <fullName evidence="4">ComEA family DNA-binding protein</fullName>
    </submittedName>
</protein>
<feature type="compositionally biased region" description="Pro residues" evidence="1">
    <location>
        <begin position="179"/>
        <end position="191"/>
    </location>
</feature>
<evidence type="ECO:0000259" key="3">
    <source>
        <dbReference type="SMART" id="SM00278"/>
    </source>
</evidence>
<dbReference type="GO" id="GO:0015628">
    <property type="term" value="P:protein secretion by the type II secretion system"/>
    <property type="evidence" value="ECO:0007669"/>
    <property type="project" value="TreeGrafter"/>
</dbReference>
<feature type="domain" description="Helix-hairpin-helix DNA-binding motif class 1" evidence="3">
    <location>
        <begin position="258"/>
        <end position="277"/>
    </location>
</feature>
<keyword evidence="2" id="KW-0812">Transmembrane</keyword>
<dbReference type="Gene3D" id="1.10.150.320">
    <property type="entry name" value="Photosystem II 12 kDa extrinsic protein"/>
    <property type="match status" value="1"/>
</dbReference>
<dbReference type="InterPro" id="IPR010994">
    <property type="entry name" value="RuvA_2-like"/>
</dbReference>
<keyword evidence="5" id="KW-1185">Reference proteome</keyword>
<dbReference type="PANTHER" id="PTHR21180:SF32">
    <property type="entry name" value="ENDONUCLEASE_EXONUCLEASE_PHOSPHATASE FAMILY DOMAIN-CONTAINING PROTEIN 1"/>
    <property type="match status" value="1"/>
</dbReference>
<dbReference type="InterPro" id="IPR019554">
    <property type="entry name" value="Soluble_ligand-bd"/>
</dbReference>
<dbReference type="GO" id="GO:0003677">
    <property type="term" value="F:DNA binding"/>
    <property type="evidence" value="ECO:0007669"/>
    <property type="project" value="UniProtKB-KW"/>
</dbReference>
<feature type="transmembrane region" description="Helical" evidence="2">
    <location>
        <begin position="32"/>
        <end position="51"/>
    </location>
</feature>
<dbReference type="EMBL" id="JABEMA010000575">
    <property type="protein sequence ID" value="NNH24879.1"/>
    <property type="molecule type" value="Genomic_DNA"/>
</dbReference>
<proteinExistence type="predicted"/>
<dbReference type="Pfam" id="PF12836">
    <property type="entry name" value="HHH_3"/>
    <property type="match status" value="1"/>
</dbReference>
<evidence type="ECO:0000256" key="1">
    <source>
        <dbReference type="SAM" id="MobiDB-lite"/>
    </source>
</evidence>
<keyword evidence="4" id="KW-0238">DNA-binding</keyword>
<dbReference type="Gene3D" id="3.10.560.10">
    <property type="entry name" value="Outer membrane lipoprotein wza domain like"/>
    <property type="match status" value="1"/>
</dbReference>
<reference evidence="4 5" key="1">
    <citation type="submission" date="2020-05" db="EMBL/GenBank/DDBJ databases">
        <title>MicrobeNet Type strains.</title>
        <authorList>
            <person name="Nicholson A.C."/>
        </authorList>
    </citation>
    <scope>NUCLEOTIDE SEQUENCE [LARGE SCALE GENOMIC DNA]</scope>
    <source>
        <strain evidence="4 5">JCM 14547</strain>
    </source>
</reference>
<dbReference type="SMART" id="SM00278">
    <property type="entry name" value="HhH1"/>
    <property type="match status" value="2"/>
</dbReference>
<feature type="region of interest" description="Disordered" evidence="1">
    <location>
        <begin position="75"/>
        <end position="116"/>
    </location>
</feature>